<dbReference type="EMBL" id="CP017634">
    <property type="protein sequence ID" value="ATW28570.1"/>
    <property type="molecule type" value="Genomic_DNA"/>
</dbReference>
<dbReference type="GO" id="GO:0005737">
    <property type="term" value="C:cytoplasm"/>
    <property type="evidence" value="ECO:0007669"/>
    <property type="project" value="UniProtKB-SubCell"/>
</dbReference>
<dbReference type="GO" id="GO:0046872">
    <property type="term" value="F:metal ion binding"/>
    <property type="evidence" value="ECO:0007669"/>
    <property type="project" value="UniProtKB-KW"/>
</dbReference>
<dbReference type="InterPro" id="IPR012340">
    <property type="entry name" value="NA-bd_OB-fold"/>
</dbReference>
<keyword evidence="8" id="KW-0819">tRNA processing</keyword>
<dbReference type="GO" id="GO:0006364">
    <property type="term" value="P:rRNA processing"/>
    <property type="evidence" value="ECO:0007669"/>
    <property type="project" value="UniProtKB-KW"/>
</dbReference>
<dbReference type="GO" id="GO:0019843">
    <property type="term" value="F:rRNA binding"/>
    <property type="evidence" value="ECO:0007669"/>
    <property type="project" value="UniProtKB-KW"/>
</dbReference>
<evidence type="ECO:0000256" key="11">
    <source>
        <dbReference type="ARBA" id="ARBA00022730"/>
    </source>
</evidence>
<sequence length="555" mass="61499">MDPEETAVAVVEDQQLVEIYLERSSNQRLAGNIFKGIVENVLPGMQAAFVDIGLEKNSFLYVEEAVPQRVGEDDADGEPRHYSIGEVLKEGQEILVQIAKEPIGTKGARVTTHLTLPGRYVVLMPTVDYVGISRRIESEPERKRLKALAEQVKPEGMGLIVRTVAEGMSQEELAADIKMLAKLWKKVQSKALRSSAPQLIHKDLELLQRIVRDTLAENVDRVLVNSKEGYEKIQEILDVTAPTLKNRVMIKDVKDIFFVYDIPAQMEKALKRKVWLKSGGYLIVDQMEALTAIDVNTGKFVGTTNLSDTVLKTNLEATVEIARQLRVRNIGGIIIIDFIDMDIPQHKALVLQALENELKKDKTKTNILGFTQLGLLEMTRKKVGQGLTHVLQKDCPFCEGKGKVLSEESVSLSAKKEILSVSEYSGAPAILVEANPAVAAYLIGSGGHNLRILEQRTGKRIVIKGVAGMRMEETLIRPAYDLEEMEKQAVPVEIGQKIKVKVEEPHAGHNFDGIARVEGFVIDIEGGSALLGQEVWVEITRIYRTYAKAVVVSAP</sequence>
<dbReference type="PROSITE" id="PS50926">
    <property type="entry name" value="TRAM"/>
    <property type="match status" value="1"/>
</dbReference>
<comment type="subcellular location">
    <subcellularLocation>
        <location evidence="2">Cytoplasm</location>
    </subcellularLocation>
</comment>
<keyword evidence="6" id="KW-0698">rRNA processing</keyword>
<dbReference type="GO" id="GO:0016787">
    <property type="term" value="F:hydrolase activity"/>
    <property type="evidence" value="ECO:0007669"/>
    <property type="project" value="UniProtKB-KW"/>
</dbReference>
<dbReference type="InterPro" id="IPR004659">
    <property type="entry name" value="RNase_E/G"/>
</dbReference>
<keyword evidence="7" id="KW-0820">tRNA-binding</keyword>
<evidence type="ECO:0000256" key="14">
    <source>
        <dbReference type="ARBA" id="ARBA00022842"/>
    </source>
</evidence>
<dbReference type="SUPFAM" id="SSF50249">
    <property type="entry name" value="Nucleic acid-binding proteins"/>
    <property type="match status" value="2"/>
</dbReference>
<dbReference type="SMART" id="SM00316">
    <property type="entry name" value="S1"/>
    <property type="match status" value="1"/>
</dbReference>
<dbReference type="GO" id="GO:0004540">
    <property type="term" value="F:RNA nuclease activity"/>
    <property type="evidence" value="ECO:0007669"/>
    <property type="project" value="InterPro"/>
</dbReference>
<evidence type="ECO:0000256" key="10">
    <source>
        <dbReference type="ARBA" id="ARBA00022723"/>
    </source>
</evidence>
<dbReference type="InterPro" id="IPR003029">
    <property type="entry name" value="S1_domain"/>
</dbReference>
<comment type="cofactor">
    <cofactor evidence="1">
        <name>Mg(2+)</name>
        <dbReference type="ChEBI" id="CHEBI:18420"/>
    </cofactor>
</comment>
<evidence type="ECO:0000256" key="8">
    <source>
        <dbReference type="ARBA" id="ARBA00022694"/>
    </source>
</evidence>
<dbReference type="AlphaFoldDB" id="A0A3G1L1P6"/>
<evidence type="ECO:0000256" key="7">
    <source>
        <dbReference type="ARBA" id="ARBA00022555"/>
    </source>
</evidence>
<evidence type="ECO:0000256" key="9">
    <source>
        <dbReference type="ARBA" id="ARBA00022722"/>
    </source>
</evidence>
<dbReference type="Pfam" id="PF01938">
    <property type="entry name" value="TRAM"/>
    <property type="match status" value="1"/>
</dbReference>
<accession>A0A3G1L1P6</accession>
<evidence type="ECO:0000256" key="15">
    <source>
        <dbReference type="ARBA" id="ARBA00022884"/>
    </source>
</evidence>
<evidence type="ECO:0000256" key="13">
    <source>
        <dbReference type="ARBA" id="ARBA00022801"/>
    </source>
</evidence>
<evidence type="ECO:0000256" key="3">
    <source>
        <dbReference type="ARBA" id="ARBA00005663"/>
    </source>
</evidence>
<evidence type="ECO:0000256" key="4">
    <source>
        <dbReference type="ARBA" id="ARBA00017719"/>
    </source>
</evidence>
<evidence type="ECO:0000256" key="6">
    <source>
        <dbReference type="ARBA" id="ARBA00022552"/>
    </source>
</evidence>
<dbReference type="KEGG" id="fwa:DCMF_12495"/>
<keyword evidence="14" id="KW-0460">Magnesium</keyword>
<keyword evidence="5" id="KW-0963">Cytoplasm</keyword>
<evidence type="ECO:0000313" key="18">
    <source>
        <dbReference type="EMBL" id="ATW28570.1"/>
    </source>
</evidence>
<evidence type="ECO:0000256" key="2">
    <source>
        <dbReference type="ARBA" id="ARBA00004496"/>
    </source>
</evidence>
<evidence type="ECO:0000256" key="5">
    <source>
        <dbReference type="ARBA" id="ARBA00022490"/>
    </source>
</evidence>
<keyword evidence="12" id="KW-0255">Endonuclease</keyword>
<keyword evidence="13" id="KW-0378">Hydrolase</keyword>
<dbReference type="Gene3D" id="2.40.50.140">
    <property type="entry name" value="Nucleic acid-binding proteins"/>
    <property type="match status" value="2"/>
</dbReference>
<dbReference type="PANTHER" id="PTHR30001">
    <property type="entry name" value="RIBONUCLEASE"/>
    <property type="match status" value="1"/>
</dbReference>
<keyword evidence="15" id="KW-0694">RNA-binding</keyword>
<dbReference type="InterPro" id="IPR048583">
    <property type="entry name" value="RNase_E_G_thioredoxin-like"/>
</dbReference>
<proteinExistence type="inferred from homology"/>
<dbReference type="GO" id="GO:0000049">
    <property type="term" value="F:tRNA binding"/>
    <property type="evidence" value="ECO:0007669"/>
    <property type="project" value="UniProtKB-KW"/>
</dbReference>
<evidence type="ECO:0000256" key="1">
    <source>
        <dbReference type="ARBA" id="ARBA00001946"/>
    </source>
</evidence>
<dbReference type="PANTHER" id="PTHR30001:SF0">
    <property type="entry name" value="RIBONUCLEASE G"/>
    <property type="match status" value="1"/>
</dbReference>
<evidence type="ECO:0000313" key="19">
    <source>
        <dbReference type="Proteomes" id="UP000323521"/>
    </source>
</evidence>
<comment type="similarity">
    <text evidence="3">Belongs to the RNase E/G family. RNase G subfamily.</text>
</comment>
<feature type="domain" description="S1 motif" evidence="16">
    <location>
        <begin position="31"/>
        <end position="119"/>
    </location>
</feature>
<keyword evidence="19" id="KW-1185">Reference proteome</keyword>
<dbReference type="InterPro" id="IPR002792">
    <property type="entry name" value="TRAM_dom"/>
</dbReference>
<evidence type="ECO:0000259" key="17">
    <source>
        <dbReference type="PROSITE" id="PS50926"/>
    </source>
</evidence>
<evidence type="ECO:0000256" key="12">
    <source>
        <dbReference type="ARBA" id="ARBA00022759"/>
    </source>
</evidence>
<dbReference type="Pfam" id="PF10150">
    <property type="entry name" value="RNase_E_G"/>
    <property type="match status" value="1"/>
</dbReference>
<keyword evidence="11" id="KW-0699">rRNA-binding</keyword>
<evidence type="ECO:0000259" key="16">
    <source>
        <dbReference type="PROSITE" id="PS50126"/>
    </source>
</evidence>
<dbReference type="Pfam" id="PF20833">
    <property type="entry name" value="RNase_E_G_Thio"/>
    <property type="match status" value="1"/>
</dbReference>
<dbReference type="NCBIfam" id="TIGR00757">
    <property type="entry name" value="RNaseEG"/>
    <property type="match status" value="1"/>
</dbReference>
<name>A0A3G1L1P6_FORW1</name>
<dbReference type="PROSITE" id="PS50126">
    <property type="entry name" value="S1"/>
    <property type="match status" value="1"/>
</dbReference>
<dbReference type="GO" id="GO:0008033">
    <property type="term" value="P:tRNA processing"/>
    <property type="evidence" value="ECO:0007669"/>
    <property type="project" value="UniProtKB-KW"/>
</dbReference>
<organism evidence="18 19">
    <name type="scientific">Formimonas warabiya</name>
    <dbReference type="NCBI Taxonomy" id="1761012"/>
    <lineage>
        <taxon>Bacteria</taxon>
        <taxon>Bacillati</taxon>
        <taxon>Bacillota</taxon>
        <taxon>Clostridia</taxon>
        <taxon>Eubacteriales</taxon>
        <taxon>Peptococcaceae</taxon>
        <taxon>Candidatus Formimonas</taxon>
    </lineage>
</organism>
<feature type="domain" description="TRAM" evidence="17">
    <location>
        <begin position="491"/>
        <end position="553"/>
    </location>
</feature>
<reference evidence="18 19" key="1">
    <citation type="submission" date="2016-10" db="EMBL/GenBank/DDBJ databases">
        <title>Complete Genome Sequence of Peptococcaceae strain DCMF.</title>
        <authorList>
            <person name="Edwards R.J."/>
            <person name="Holland S.I."/>
            <person name="Deshpande N.P."/>
            <person name="Wong Y.K."/>
            <person name="Ertan H."/>
            <person name="Manefield M."/>
            <person name="Russell T.L."/>
            <person name="Lee M.J."/>
        </authorList>
    </citation>
    <scope>NUCLEOTIDE SEQUENCE [LARGE SCALE GENOMIC DNA]</scope>
    <source>
        <strain evidence="18 19">DCMF</strain>
    </source>
</reference>
<keyword evidence="10" id="KW-0479">Metal-binding</keyword>
<dbReference type="CDD" id="cd04453">
    <property type="entry name" value="S1_RNase_E"/>
    <property type="match status" value="1"/>
</dbReference>
<gene>
    <name evidence="18" type="ORF">DCMF_12495</name>
</gene>
<keyword evidence="9" id="KW-0540">Nuclease</keyword>
<protein>
    <recommendedName>
        <fullName evidence="4">Ribonuclease G</fullName>
    </recommendedName>
</protein>
<dbReference type="GO" id="GO:0004519">
    <property type="term" value="F:endonuclease activity"/>
    <property type="evidence" value="ECO:0007669"/>
    <property type="project" value="UniProtKB-KW"/>
</dbReference>
<dbReference type="InterPro" id="IPR019307">
    <property type="entry name" value="RNA-bd_AU-1/RNase_E/G"/>
</dbReference>
<dbReference type="Proteomes" id="UP000323521">
    <property type="component" value="Chromosome"/>
</dbReference>